<evidence type="ECO:0000259" key="1">
    <source>
        <dbReference type="Pfam" id="PF00561"/>
    </source>
</evidence>
<dbReference type="EMBL" id="JANYMP010000010">
    <property type="protein sequence ID" value="MCS7479602.1"/>
    <property type="molecule type" value="Genomic_DNA"/>
</dbReference>
<proteinExistence type="predicted"/>
<comment type="caution">
    <text evidence="2">The sequence shown here is derived from an EMBL/GenBank/DDBJ whole genome shotgun (WGS) entry which is preliminary data.</text>
</comment>
<dbReference type="InterPro" id="IPR000073">
    <property type="entry name" value="AB_hydrolase_1"/>
</dbReference>
<dbReference type="InterPro" id="IPR050266">
    <property type="entry name" value="AB_hydrolase_sf"/>
</dbReference>
<dbReference type="AlphaFoldDB" id="A0A9X2VP55"/>
<reference evidence="2" key="1">
    <citation type="submission" date="2022-08" db="EMBL/GenBank/DDBJ databases">
        <authorList>
            <person name="Tistechok S."/>
            <person name="Samborskyy M."/>
            <person name="Roman I."/>
        </authorList>
    </citation>
    <scope>NUCLEOTIDE SEQUENCE</scope>
    <source>
        <strain evidence="2">DSM 103496</strain>
    </source>
</reference>
<dbReference type="Proteomes" id="UP001141259">
    <property type="component" value="Unassembled WGS sequence"/>
</dbReference>
<name>A0A9X2VP55_9PSEU</name>
<dbReference type="GO" id="GO:0016787">
    <property type="term" value="F:hydrolase activity"/>
    <property type="evidence" value="ECO:0007669"/>
    <property type="project" value="UniProtKB-KW"/>
</dbReference>
<dbReference type="RefSeq" id="WP_259625096.1">
    <property type="nucleotide sequence ID" value="NZ_JANYMP010000010.1"/>
</dbReference>
<evidence type="ECO:0000313" key="2">
    <source>
        <dbReference type="EMBL" id="MCS7479602.1"/>
    </source>
</evidence>
<keyword evidence="3" id="KW-1185">Reference proteome</keyword>
<dbReference type="PANTHER" id="PTHR43798:SF33">
    <property type="entry name" value="HYDROLASE, PUTATIVE (AFU_ORTHOLOGUE AFUA_2G14860)-RELATED"/>
    <property type="match status" value="1"/>
</dbReference>
<protein>
    <submittedName>
        <fullName evidence="2">Alpha/beta fold hydrolase</fullName>
    </submittedName>
</protein>
<dbReference type="Gene3D" id="3.40.50.1820">
    <property type="entry name" value="alpha/beta hydrolase"/>
    <property type="match status" value="1"/>
</dbReference>
<accession>A0A9X2VP55</accession>
<evidence type="ECO:0000313" key="3">
    <source>
        <dbReference type="Proteomes" id="UP001141259"/>
    </source>
</evidence>
<sequence length="273" mass="29215">MSEVYRTDAGGRAVRERYRAVLERWPVPAERVRLNTRAGETFVLVSGPVDGPPVVALHGSGGNATTWMADITTWAPHLRVYAVDVIGEPGLSAAVRPELGSAANAEWLDDVLDGLGVDSPAVLGMSLGGWLAVDYASRRPSRVSRLALLAPGGVGRRRYGWVLRALPFFALGAWGRRRVVRIVTGVELGAVASSIGETFGEFKPRTDIPVFPDDVLERLTMPVLAVVGDRDAMIDSAMTARRLAALVPHADVRVVPGGHLLLGQADAVLGFLR</sequence>
<organism evidence="2 3">
    <name type="scientific">Umezawaea endophytica</name>
    <dbReference type="NCBI Taxonomy" id="1654476"/>
    <lineage>
        <taxon>Bacteria</taxon>
        <taxon>Bacillati</taxon>
        <taxon>Actinomycetota</taxon>
        <taxon>Actinomycetes</taxon>
        <taxon>Pseudonocardiales</taxon>
        <taxon>Pseudonocardiaceae</taxon>
        <taxon>Umezawaea</taxon>
    </lineage>
</organism>
<dbReference type="Pfam" id="PF00561">
    <property type="entry name" value="Abhydrolase_1"/>
    <property type="match status" value="1"/>
</dbReference>
<dbReference type="InterPro" id="IPR029058">
    <property type="entry name" value="AB_hydrolase_fold"/>
</dbReference>
<dbReference type="SUPFAM" id="SSF53474">
    <property type="entry name" value="alpha/beta-Hydrolases"/>
    <property type="match status" value="1"/>
</dbReference>
<feature type="domain" description="AB hydrolase-1" evidence="1">
    <location>
        <begin position="52"/>
        <end position="151"/>
    </location>
</feature>
<dbReference type="GO" id="GO:0016020">
    <property type="term" value="C:membrane"/>
    <property type="evidence" value="ECO:0007669"/>
    <property type="project" value="TreeGrafter"/>
</dbReference>
<keyword evidence="2" id="KW-0378">Hydrolase</keyword>
<gene>
    <name evidence="2" type="ORF">NZH93_22300</name>
</gene>
<dbReference type="PANTHER" id="PTHR43798">
    <property type="entry name" value="MONOACYLGLYCEROL LIPASE"/>
    <property type="match status" value="1"/>
</dbReference>